<evidence type="ECO:0000256" key="1">
    <source>
        <dbReference type="SAM" id="MobiDB-lite"/>
    </source>
</evidence>
<feature type="compositionally biased region" description="Acidic residues" evidence="1">
    <location>
        <begin position="174"/>
        <end position="183"/>
    </location>
</feature>
<dbReference type="Proteomes" id="UP001519331">
    <property type="component" value="Unassembled WGS sequence"/>
</dbReference>
<organism evidence="3 4">
    <name type="scientific">Nesterenkonia lacusekhoensis</name>
    <dbReference type="NCBI Taxonomy" id="150832"/>
    <lineage>
        <taxon>Bacteria</taxon>
        <taxon>Bacillati</taxon>
        <taxon>Actinomycetota</taxon>
        <taxon>Actinomycetes</taxon>
        <taxon>Micrococcales</taxon>
        <taxon>Micrococcaceae</taxon>
        <taxon>Nesterenkonia</taxon>
    </lineage>
</organism>
<keyword evidence="2" id="KW-0812">Transmembrane</keyword>
<feature type="region of interest" description="Disordered" evidence="1">
    <location>
        <begin position="161"/>
        <end position="209"/>
    </location>
</feature>
<comment type="caution">
    <text evidence="3">The sequence shown here is derived from an EMBL/GenBank/DDBJ whole genome shotgun (WGS) entry which is preliminary data.</text>
</comment>
<keyword evidence="2" id="KW-0472">Membrane</keyword>
<feature type="transmembrane region" description="Helical" evidence="2">
    <location>
        <begin position="121"/>
        <end position="148"/>
    </location>
</feature>
<name>A0ABS4T1V6_9MICC</name>
<accession>A0ABS4T1V6</accession>
<evidence type="ECO:0000256" key="2">
    <source>
        <dbReference type="SAM" id="Phobius"/>
    </source>
</evidence>
<gene>
    <name evidence="3" type="ORF">JOF45_001407</name>
</gene>
<dbReference type="Pfam" id="PF09534">
    <property type="entry name" value="Trp_oprn_chp"/>
    <property type="match status" value="1"/>
</dbReference>
<keyword evidence="2" id="KW-1133">Transmembrane helix</keyword>
<proteinExistence type="predicted"/>
<protein>
    <submittedName>
        <fullName evidence="3">Membrane protein (TIGR02234 family)</fullName>
    </submittedName>
</protein>
<keyword evidence="4" id="KW-1185">Reference proteome</keyword>
<sequence>MSRALTRRNVVLLAILGGALLMIATTQTWVTASGLDDLSDVQEVEISGTDVADTVTAMALVGLAGALALTIARTVLRYVIAALLMAAGIFSLITISGVVAAPEQRAVEALGEVTRTTEHAAAYEIGGFVWVAMAGGVILIGAGLLVLLGSSRWQDAAASKKYDRSASGVAASGAEEDPDEFDLWDGLSAGDDPTDRGASSQRRRTDLAE</sequence>
<dbReference type="EMBL" id="JAGINX010000001">
    <property type="protein sequence ID" value="MBP2318388.1"/>
    <property type="molecule type" value="Genomic_DNA"/>
</dbReference>
<feature type="transmembrane region" description="Helical" evidence="2">
    <location>
        <begin position="52"/>
        <end position="71"/>
    </location>
</feature>
<dbReference type="RefSeq" id="WP_210048727.1">
    <property type="nucleotide sequence ID" value="NZ_JAGINX010000001.1"/>
</dbReference>
<dbReference type="InterPro" id="IPR019051">
    <property type="entry name" value="Trp_biosyn_TM_oprn/chp"/>
</dbReference>
<reference evidence="3 4" key="1">
    <citation type="submission" date="2021-03" db="EMBL/GenBank/DDBJ databases">
        <title>Sequencing the genomes of 1000 actinobacteria strains.</title>
        <authorList>
            <person name="Klenk H.-P."/>
        </authorList>
    </citation>
    <scope>NUCLEOTIDE SEQUENCE [LARGE SCALE GENOMIC DNA]</scope>
    <source>
        <strain evidence="3 4">DSM 12544</strain>
    </source>
</reference>
<evidence type="ECO:0000313" key="3">
    <source>
        <dbReference type="EMBL" id="MBP2318388.1"/>
    </source>
</evidence>
<evidence type="ECO:0000313" key="4">
    <source>
        <dbReference type="Proteomes" id="UP001519331"/>
    </source>
</evidence>
<feature type="transmembrane region" description="Helical" evidence="2">
    <location>
        <begin position="78"/>
        <end position="101"/>
    </location>
</feature>